<dbReference type="EMBL" id="BGPR01003540">
    <property type="protein sequence ID" value="GBM89443.1"/>
    <property type="molecule type" value="Genomic_DNA"/>
</dbReference>
<dbReference type="Proteomes" id="UP000499080">
    <property type="component" value="Unassembled WGS sequence"/>
</dbReference>
<sequence>MEESEHDVGSLEQLQLYADENFLAGNLHLEDHLGKVEECHQHNADPLRFHVPQLEWTGLHRLWPLRPLSLLCGSASHDNMGGIVPFTRAPPHPYEVIICPQNEPEFITKLYVLPICGIPRR</sequence>
<name>A0A4Y2JGK0_ARAVE</name>
<reference evidence="1 2" key="1">
    <citation type="journal article" date="2019" name="Sci. Rep.">
        <title>Orb-weaving spider Araneus ventricosus genome elucidates the spidroin gene catalogue.</title>
        <authorList>
            <person name="Kono N."/>
            <person name="Nakamura H."/>
            <person name="Ohtoshi R."/>
            <person name="Moran D.A.P."/>
            <person name="Shinohara A."/>
            <person name="Yoshida Y."/>
            <person name="Fujiwara M."/>
            <person name="Mori M."/>
            <person name="Tomita M."/>
            <person name="Arakawa K."/>
        </authorList>
    </citation>
    <scope>NUCLEOTIDE SEQUENCE [LARGE SCALE GENOMIC DNA]</scope>
</reference>
<organism evidence="1 2">
    <name type="scientific">Araneus ventricosus</name>
    <name type="common">Orbweaver spider</name>
    <name type="synonym">Epeira ventricosa</name>
    <dbReference type="NCBI Taxonomy" id="182803"/>
    <lineage>
        <taxon>Eukaryota</taxon>
        <taxon>Metazoa</taxon>
        <taxon>Ecdysozoa</taxon>
        <taxon>Arthropoda</taxon>
        <taxon>Chelicerata</taxon>
        <taxon>Arachnida</taxon>
        <taxon>Araneae</taxon>
        <taxon>Araneomorphae</taxon>
        <taxon>Entelegynae</taxon>
        <taxon>Araneoidea</taxon>
        <taxon>Araneidae</taxon>
        <taxon>Araneus</taxon>
    </lineage>
</organism>
<protein>
    <submittedName>
        <fullName evidence="1">Uncharacterized protein</fullName>
    </submittedName>
</protein>
<accession>A0A4Y2JGK0</accession>
<gene>
    <name evidence="1" type="ORF">AVEN_133592_1</name>
</gene>
<proteinExistence type="predicted"/>
<evidence type="ECO:0000313" key="1">
    <source>
        <dbReference type="EMBL" id="GBM89443.1"/>
    </source>
</evidence>
<dbReference type="OrthoDB" id="6462918at2759"/>
<evidence type="ECO:0000313" key="2">
    <source>
        <dbReference type="Proteomes" id="UP000499080"/>
    </source>
</evidence>
<dbReference type="AlphaFoldDB" id="A0A4Y2JGK0"/>
<keyword evidence="2" id="KW-1185">Reference proteome</keyword>
<comment type="caution">
    <text evidence="1">The sequence shown here is derived from an EMBL/GenBank/DDBJ whole genome shotgun (WGS) entry which is preliminary data.</text>
</comment>